<dbReference type="Proteomes" id="UP000578252">
    <property type="component" value="Unassembled WGS sequence"/>
</dbReference>
<evidence type="ECO:0000313" key="2">
    <source>
        <dbReference type="EMBL" id="NMW65432.1"/>
    </source>
</evidence>
<feature type="chain" id="PRO_5038580085" evidence="1">
    <location>
        <begin position="23"/>
        <end position="136"/>
    </location>
</feature>
<proteinExistence type="predicted"/>
<name>A0A7Y0Y4S1_9ACTO</name>
<dbReference type="AlphaFoldDB" id="A0A7Y0Y4S1"/>
<organism evidence="2 3">
    <name type="scientific">Mobiluncus mulieris</name>
    <dbReference type="NCBI Taxonomy" id="2052"/>
    <lineage>
        <taxon>Bacteria</taxon>
        <taxon>Bacillati</taxon>
        <taxon>Actinomycetota</taxon>
        <taxon>Actinomycetes</taxon>
        <taxon>Actinomycetales</taxon>
        <taxon>Actinomycetaceae</taxon>
        <taxon>Mobiluncus</taxon>
    </lineage>
</organism>
<accession>A0A7Y0Y4S1</accession>
<dbReference type="EMBL" id="JABCUR010000006">
    <property type="protein sequence ID" value="NMW65432.1"/>
    <property type="molecule type" value="Genomic_DNA"/>
</dbReference>
<protein>
    <submittedName>
        <fullName evidence="2">Uncharacterized protein</fullName>
    </submittedName>
</protein>
<dbReference type="RefSeq" id="WP_169772127.1">
    <property type="nucleotide sequence ID" value="NZ_JABCUR010000006.1"/>
</dbReference>
<keyword evidence="1" id="KW-0732">Signal</keyword>
<sequence>MISRFRLISGIFAALLASSAFAIPSYAYPTDEIESLRTQQAQTLRVDNGIVSIGLQFDFTGVGGGYGSTISNPRGPWSRGVLTSCSYPQIVHHMQKHTASGPASVTLTAQCNNVLGSTTHYAQFRHEYAKFTQDIW</sequence>
<feature type="signal peptide" evidence="1">
    <location>
        <begin position="1"/>
        <end position="22"/>
    </location>
</feature>
<reference evidence="2 3" key="1">
    <citation type="submission" date="2020-04" db="EMBL/GenBank/DDBJ databases">
        <title>Antimicrobial susceptibility and clonality of vaginal-derived multi-drug resistant Mobiluncus isolates in China.</title>
        <authorList>
            <person name="Zhang X."/>
        </authorList>
    </citation>
    <scope>NUCLEOTIDE SEQUENCE [LARGE SCALE GENOMIC DNA]</scope>
    <source>
        <strain evidence="2 3">13</strain>
    </source>
</reference>
<comment type="caution">
    <text evidence="2">The sequence shown here is derived from an EMBL/GenBank/DDBJ whole genome shotgun (WGS) entry which is preliminary data.</text>
</comment>
<gene>
    <name evidence="2" type="ORF">HHJ78_07810</name>
</gene>
<evidence type="ECO:0000313" key="3">
    <source>
        <dbReference type="Proteomes" id="UP000578252"/>
    </source>
</evidence>
<evidence type="ECO:0000256" key="1">
    <source>
        <dbReference type="SAM" id="SignalP"/>
    </source>
</evidence>